<keyword evidence="2" id="KW-1185">Reference proteome</keyword>
<evidence type="ECO:0000313" key="2">
    <source>
        <dbReference type="Proteomes" id="UP001283361"/>
    </source>
</evidence>
<sequence length="98" mass="11214">MKLESTAFTWPVLAGRIFSSSSSRELWSRCTGQVARLLVSVAVKTRPGQHHSDHHNDETSRVIFRLSWSAQTGLQGREVVLQSRFPHFTIQKIATFYR</sequence>
<name>A0AAE0XE63_9GAST</name>
<dbReference type="Proteomes" id="UP001283361">
    <property type="component" value="Unassembled WGS sequence"/>
</dbReference>
<proteinExistence type="predicted"/>
<dbReference type="EMBL" id="JAWDGP010008105">
    <property type="protein sequence ID" value="KAK3691095.1"/>
    <property type="molecule type" value="Genomic_DNA"/>
</dbReference>
<comment type="caution">
    <text evidence="1">The sequence shown here is derived from an EMBL/GenBank/DDBJ whole genome shotgun (WGS) entry which is preliminary data.</text>
</comment>
<accession>A0AAE0XE63</accession>
<reference evidence="1" key="1">
    <citation type="journal article" date="2023" name="G3 (Bethesda)">
        <title>A reference genome for the long-term kleptoplast-retaining sea slug Elysia crispata morphotype clarki.</title>
        <authorList>
            <person name="Eastman K.E."/>
            <person name="Pendleton A.L."/>
            <person name="Shaikh M.A."/>
            <person name="Suttiyut T."/>
            <person name="Ogas R."/>
            <person name="Tomko P."/>
            <person name="Gavelis G."/>
            <person name="Widhalm J.R."/>
            <person name="Wisecaver J.H."/>
        </authorList>
    </citation>
    <scope>NUCLEOTIDE SEQUENCE</scope>
    <source>
        <strain evidence="1">ECLA1</strain>
    </source>
</reference>
<evidence type="ECO:0000313" key="1">
    <source>
        <dbReference type="EMBL" id="KAK3691095.1"/>
    </source>
</evidence>
<organism evidence="1 2">
    <name type="scientific">Elysia crispata</name>
    <name type="common">lettuce slug</name>
    <dbReference type="NCBI Taxonomy" id="231223"/>
    <lineage>
        <taxon>Eukaryota</taxon>
        <taxon>Metazoa</taxon>
        <taxon>Spiralia</taxon>
        <taxon>Lophotrochozoa</taxon>
        <taxon>Mollusca</taxon>
        <taxon>Gastropoda</taxon>
        <taxon>Heterobranchia</taxon>
        <taxon>Euthyneura</taxon>
        <taxon>Panpulmonata</taxon>
        <taxon>Sacoglossa</taxon>
        <taxon>Placobranchoidea</taxon>
        <taxon>Plakobranchidae</taxon>
        <taxon>Elysia</taxon>
    </lineage>
</organism>
<protein>
    <submittedName>
        <fullName evidence="1">Uncharacterized protein</fullName>
    </submittedName>
</protein>
<gene>
    <name evidence="1" type="ORF">RRG08_049399</name>
</gene>
<dbReference type="AlphaFoldDB" id="A0AAE0XE63"/>